<evidence type="ECO:0000259" key="2">
    <source>
        <dbReference type="PROSITE" id="PS51725"/>
    </source>
</evidence>
<dbReference type="Gene3D" id="3.30.70.100">
    <property type="match status" value="1"/>
</dbReference>
<sequence>MLRSWVTSRGNRPKSSMIMSASVPNPGRRPGPGRIGRPRIELRRQRRPMLIKHLVLGSVAVRGLVAPRVLATASSARPTSRSLTMSAAPPLTIMVKVEIEEARVPAFLEAMKIDAAGSRAEEGCYRFDLLQDKAAPNTYYFYEVYKDSAAVDVHKTFDHYKAWADFKAAGGVISQEVTKMDAVDFTF</sequence>
<dbReference type="Pfam" id="PF03992">
    <property type="entry name" value="ABM"/>
    <property type="match status" value="1"/>
</dbReference>
<feature type="domain" description="ABM" evidence="2">
    <location>
        <begin position="91"/>
        <end position="185"/>
    </location>
</feature>
<keyword evidence="3" id="KW-0560">Oxidoreductase</keyword>
<dbReference type="InterPro" id="IPR007138">
    <property type="entry name" value="ABM_dom"/>
</dbReference>
<evidence type="ECO:0000313" key="4">
    <source>
        <dbReference type="Proteomes" id="UP001363151"/>
    </source>
</evidence>
<evidence type="ECO:0000313" key="3">
    <source>
        <dbReference type="EMBL" id="KAK7238661.1"/>
    </source>
</evidence>
<proteinExistence type="predicted"/>
<reference evidence="3 4" key="1">
    <citation type="submission" date="2024-03" db="EMBL/GenBank/DDBJ databases">
        <title>Aureococcus anophagefferens CCMP1851 and Kratosvirus quantuckense: Draft genome of a second virus-susceptible host strain in the model system.</title>
        <authorList>
            <person name="Chase E."/>
            <person name="Truchon A.R."/>
            <person name="Schepens W."/>
            <person name="Wilhelm S.W."/>
        </authorList>
    </citation>
    <scope>NUCLEOTIDE SEQUENCE [LARGE SCALE GENOMIC DNA]</scope>
    <source>
        <strain evidence="3 4">CCMP1851</strain>
    </source>
</reference>
<dbReference type="GO" id="GO:0004497">
    <property type="term" value="F:monooxygenase activity"/>
    <property type="evidence" value="ECO:0007669"/>
    <property type="project" value="UniProtKB-KW"/>
</dbReference>
<name>A0ABR1FUD8_AURAN</name>
<organism evidence="3 4">
    <name type="scientific">Aureococcus anophagefferens</name>
    <name type="common">Harmful bloom alga</name>
    <dbReference type="NCBI Taxonomy" id="44056"/>
    <lineage>
        <taxon>Eukaryota</taxon>
        <taxon>Sar</taxon>
        <taxon>Stramenopiles</taxon>
        <taxon>Ochrophyta</taxon>
        <taxon>Pelagophyceae</taxon>
        <taxon>Pelagomonadales</taxon>
        <taxon>Pelagomonadaceae</taxon>
        <taxon>Aureococcus</taxon>
    </lineage>
</organism>
<accession>A0ABR1FUD8</accession>
<dbReference type="PANTHER" id="PTHR33336:SF1">
    <property type="entry name" value="(4S)-4-HYDROXY-5-PHOSPHONOOXYPENTANE-2,3-DIONE ISOMERASE"/>
    <property type="match status" value="1"/>
</dbReference>
<evidence type="ECO:0000256" key="1">
    <source>
        <dbReference type="SAM" id="MobiDB-lite"/>
    </source>
</evidence>
<feature type="region of interest" description="Disordered" evidence="1">
    <location>
        <begin position="1"/>
        <end position="36"/>
    </location>
</feature>
<dbReference type="InterPro" id="IPR050744">
    <property type="entry name" value="AI-2_Isomerase_LsrG"/>
</dbReference>
<keyword evidence="3" id="KW-0503">Monooxygenase</keyword>
<comment type="caution">
    <text evidence="3">The sequence shown here is derived from an EMBL/GenBank/DDBJ whole genome shotgun (WGS) entry which is preliminary data.</text>
</comment>
<dbReference type="Proteomes" id="UP001363151">
    <property type="component" value="Unassembled WGS sequence"/>
</dbReference>
<gene>
    <name evidence="3" type="ORF">SO694_00020424</name>
</gene>
<keyword evidence="4" id="KW-1185">Reference proteome</keyword>
<dbReference type="InterPro" id="IPR011008">
    <property type="entry name" value="Dimeric_a/b-barrel"/>
</dbReference>
<protein>
    <submittedName>
        <fullName evidence="3">Antibiotic biosynthesis monooxygenase</fullName>
    </submittedName>
</protein>
<dbReference type="PROSITE" id="PS51725">
    <property type="entry name" value="ABM"/>
    <property type="match status" value="1"/>
</dbReference>
<feature type="compositionally biased region" description="Polar residues" evidence="1">
    <location>
        <begin position="1"/>
        <end position="23"/>
    </location>
</feature>
<dbReference type="PANTHER" id="PTHR33336">
    <property type="entry name" value="QUINOL MONOOXYGENASE YGIN-RELATED"/>
    <property type="match status" value="1"/>
</dbReference>
<dbReference type="SUPFAM" id="SSF54909">
    <property type="entry name" value="Dimeric alpha+beta barrel"/>
    <property type="match status" value="1"/>
</dbReference>
<dbReference type="EMBL" id="JBBJCI010000229">
    <property type="protein sequence ID" value="KAK7238661.1"/>
    <property type="molecule type" value="Genomic_DNA"/>
</dbReference>